<evidence type="ECO:0000313" key="9">
    <source>
        <dbReference type="Proteomes" id="UP000193467"/>
    </source>
</evidence>
<evidence type="ECO:0000256" key="6">
    <source>
        <dbReference type="SAM" id="Phobius"/>
    </source>
</evidence>
<evidence type="ECO:0000259" key="7">
    <source>
        <dbReference type="Pfam" id="PF00892"/>
    </source>
</evidence>
<comment type="subcellular location">
    <subcellularLocation>
        <location evidence="1">Membrane</location>
        <topology evidence="1">Multi-pass membrane protein</topology>
    </subcellularLocation>
</comment>
<dbReference type="PANTHER" id="PTHR22911">
    <property type="entry name" value="ACYL-MALONYL CONDENSING ENZYME-RELATED"/>
    <property type="match status" value="1"/>
</dbReference>
<feature type="domain" description="EamA" evidence="7">
    <location>
        <begin position="297"/>
        <end position="428"/>
    </location>
</feature>
<name>A0A1Y2F8R6_9BASI</name>
<keyword evidence="3 6" id="KW-1133">Transmembrane helix</keyword>
<reference evidence="8 9" key="1">
    <citation type="submission" date="2016-07" db="EMBL/GenBank/DDBJ databases">
        <title>Pervasive Adenine N6-methylation of Active Genes in Fungi.</title>
        <authorList>
            <consortium name="DOE Joint Genome Institute"/>
            <person name="Mondo S.J."/>
            <person name="Dannebaum R.O."/>
            <person name="Kuo R.C."/>
            <person name="Labutti K."/>
            <person name="Haridas S."/>
            <person name="Kuo A."/>
            <person name="Salamov A."/>
            <person name="Ahrendt S.R."/>
            <person name="Lipzen A."/>
            <person name="Sullivan W."/>
            <person name="Andreopoulos W.B."/>
            <person name="Clum A."/>
            <person name="Lindquist E."/>
            <person name="Daum C."/>
            <person name="Ramamoorthy G.K."/>
            <person name="Gryganskyi A."/>
            <person name="Culley D."/>
            <person name="Magnuson J.K."/>
            <person name="James T.Y."/>
            <person name="O'Malley M.A."/>
            <person name="Stajich J.E."/>
            <person name="Spatafora J.W."/>
            <person name="Visel A."/>
            <person name="Grigoriev I.V."/>
        </authorList>
    </citation>
    <scope>NUCLEOTIDE SEQUENCE [LARGE SCALE GENOMIC DNA]</scope>
    <source>
        <strain evidence="8 9">62-1032</strain>
    </source>
</reference>
<dbReference type="InterPro" id="IPR037185">
    <property type="entry name" value="EmrE-like"/>
</dbReference>
<feature type="transmembrane region" description="Helical" evidence="6">
    <location>
        <begin position="328"/>
        <end position="347"/>
    </location>
</feature>
<gene>
    <name evidence="8" type="ORF">BCR35DRAFT_304458</name>
</gene>
<feature type="compositionally biased region" description="Low complexity" evidence="5">
    <location>
        <begin position="9"/>
        <end position="21"/>
    </location>
</feature>
<keyword evidence="4 6" id="KW-0472">Membrane</keyword>
<dbReference type="STRING" id="106004.A0A1Y2F8R6"/>
<feature type="transmembrane region" description="Helical" evidence="6">
    <location>
        <begin position="229"/>
        <end position="246"/>
    </location>
</feature>
<keyword evidence="2 6" id="KW-0812">Transmembrane</keyword>
<feature type="transmembrane region" description="Helical" evidence="6">
    <location>
        <begin position="167"/>
        <end position="184"/>
    </location>
</feature>
<accession>A0A1Y2F8R6</accession>
<feature type="transmembrane region" description="Helical" evidence="6">
    <location>
        <begin position="135"/>
        <end position="155"/>
    </location>
</feature>
<dbReference type="InParanoid" id="A0A1Y2F8R6"/>
<feature type="transmembrane region" description="Helical" evidence="6">
    <location>
        <begin position="196"/>
        <end position="217"/>
    </location>
</feature>
<feature type="region of interest" description="Disordered" evidence="5">
    <location>
        <begin position="1"/>
        <end position="96"/>
    </location>
</feature>
<feature type="transmembrane region" description="Helical" evidence="6">
    <location>
        <begin position="414"/>
        <end position="432"/>
    </location>
</feature>
<keyword evidence="9" id="KW-1185">Reference proteome</keyword>
<dbReference type="OrthoDB" id="306876at2759"/>
<evidence type="ECO:0000313" key="8">
    <source>
        <dbReference type="EMBL" id="ORY80263.1"/>
    </source>
</evidence>
<dbReference type="SUPFAM" id="SSF103481">
    <property type="entry name" value="Multidrug resistance efflux transporter EmrE"/>
    <property type="match status" value="2"/>
</dbReference>
<feature type="transmembrane region" description="Helical" evidence="6">
    <location>
        <begin position="258"/>
        <end position="279"/>
    </location>
</feature>
<dbReference type="PANTHER" id="PTHR22911:SF6">
    <property type="entry name" value="SOLUTE CARRIER FAMILY 35 MEMBER G1"/>
    <property type="match status" value="1"/>
</dbReference>
<feature type="transmembrane region" description="Helical" evidence="6">
    <location>
        <begin position="359"/>
        <end position="379"/>
    </location>
</feature>
<evidence type="ECO:0000256" key="3">
    <source>
        <dbReference type="ARBA" id="ARBA00022989"/>
    </source>
</evidence>
<evidence type="ECO:0000256" key="1">
    <source>
        <dbReference type="ARBA" id="ARBA00004141"/>
    </source>
</evidence>
<evidence type="ECO:0000256" key="5">
    <source>
        <dbReference type="SAM" id="MobiDB-lite"/>
    </source>
</evidence>
<dbReference type="Proteomes" id="UP000193467">
    <property type="component" value="Unassembled WGS sequence"/>
</dbReference>
<dbReference type="GO" id="GO:0016020">
    <property type="term" value="C:membrane"/>
    <property type="evidence" value="ECO:0007669"/>
    <property type="project" value="UniProtKB-SubCell"/>
</dbReference>
<protein>
    <recommendedName>
        <fullName evidence="7">EamA domain-containing protein</fullName>
    </recommendedName>
</protein>
<sequence>MGLTREDVPSSPLTSSSSTSFDSERDSIETQRPARPIRSSHDYDTEEDDSEDLIYATSDSRRPSGHKSSPSTSRLLDATGGDGGEPASPQDERKQQELRRAYELGDEGEGSYGAASRPRDLLQAIKGFFARNNGFLLIASSQFFFASISTCVKLLQERVEMPVWEIILVRMSATWLGCYLYMRWTDVEHPLLGPPGVRLLLAARGFVGFFGLFPGYYALRYISLSDATVLSFLAPVLVGILAFFLLKEPYSRTEGLAALFSLFGTILIAKPTFLFPPSITDPVEPGKDVVTPQERTRAVFIALGGTLGAAGAYVIIRKIGKRANALHSISYFSIWCCIVSSLYPFVFNAPPVFEFTRSFFALIIPIGVFGFCAQALLTLGLQREKAGRGTLAVYSNLLFAMILERLVFNKYPDLLSLLGAAIIVGGAVKVALEKSKMTDAQVLKSEEAKLEEGELLRRLSEDDVEEPLGLGRGMAGSR</sequence>
<comment type="caution">
    <text evidence="8">The sequence shown here is derived from an EMBL/GenBank/DDBJ whole genome shotgun (WGS) entry which is preliminary data.</text>
</comment>
<proteinExistence type="predicted"/>
<organism evidence="8 9">
    <name type="scientific">Leucosporidium creatinivorum</name>
    <dbReference type="NCBI Taxonomy" id="106004"/>
    <lineage>
        <taxon>Eukaryota</taxon>
        <taxon>Fungi</taxon>
        <taxon>Dikarya</taxon>
        <taxon>Basidiomycota</taxon>
        <taxon>Pucciniomycotina</taxon>
        <taxon>Microbotryomycetes</taxon>
        <taxon>Leucosporidiales</taxon>
        <taxon>Leucosporidium</taxon>
    </lineage>
</organism>
<dbReference type="Pfam" id="PF00892">
    <property type="entry name" value="EamA"/>
    <property type="match status" value="2"/>
</dbReference>
<dbReference type="InterPro" id="IPR000620">
    <property type="entry name" value="EamA_dom"/>
</dbReference>
<evidence type="ECO:0000256" key="4">
    <source>
        <dbReference type="ARBA" id="ARBA00023136"/>
    </source>
</evidence>
<evidence type="ECO:0000256" key="2">
    <source>
        <dbReference type="ARBA" id="ARBA00022692"/>
    </source>
</evidence>
<feature type="domain" description="EamA" evidence="7">
    <location>
        <begin position="134"/>
        <end position="268"/>
    </location>
</feature>
<dbReference type="EMBL" id="MCGR01000025">
    <property type="protein sequence ID" value="ORY80263.1"/>
    <property type="molecule type" value="Genomic_DNA"/>
</dbReference>
<dbReference type="AlphaFoldDB" id="A0A1Y2F8R6"/>
<feature type="transmembrane region" description="Helical" evidence="6">
    <location>
        <begin position="299"/>
        <end position="316"/>
    </location>
</feature>